<feature type="domain" description="Knr4/Smi1-like" evidence="1">
    <location>
        <begin position="38"/>
        <end position="161"/>
    </location>
</feature>
<dbReference type="Pfam" id="PF09346">
    <property type="entry name" value="SMI1_KNR4"/>
    <property type="match status" value="1"/>
</dbReference>
<sequence length="183" mass="20618">MSCSPDAVRSIQRIEAWMMRRHPDRLPLFRPAAQMGSLARLETQLGKTMPCEIRMLYATHDGQPEGAPSLCLNQRWLPLDLVRVTWEDLCLRYGTGVAGPGGDQPPIWSSEWLPLFGSPRGDHYCMDLGTVPAGRYGRIIWFLYDDPRRSVIAASLTQWLLRIADGVEAGTWRLDDGYDGLSD</sequence>
<keyword evidence="3" id="KW-1185">Reference proteome</keyword>
<dbReference type="RefSeq" id="WP_266345998.1">
    <property type="nucleotide sequence ID" value="NZ_JAPKNH010000012.1"/>
</dbReference>
<dbReference type="PANTHER" id="PTHR47432:SF1">
    <property type="entry name" value="CELL WALL ASSEMBLY REGULATOR SMI1"/>
    <property type="match status" value="1"/>
</dbReference>
<dbReference type="EMBL" id="JBHSML010000033">
    <property type="protein sequence ID" value="MFC5519213.1"/>
    <property type="molecule type" value="Genomic_DNA"/>
</dbReference>
<protein>
    <submittedName>
        <fullName evidence="2">SMI1/KNR4 family protein</fullName>
    </submittedName>
</protein>
<comment type="caution">
    <text evidence="2">The sequence shown here is derived from an EMBL/GenBank/DDBJ whole genome shotgun (WGS) entry which is preliminary data.</text>
</comment>
<dbReference type="SUPFAM" id="SSF160631">
    <property type="entry name" value="SMI1/KNR4-like"/>
    <property type="match status" value="1"/>
</dbReference>
<dbReference type="PANTHER" id="PTHR47432">
    <property type="entry name" value="CELL WALL ASSEMBLY REGULATOR SMI1"/>
    <property type="match status" value="1"/>
</dbReference>
<reference evidence="3" key="1">
    <citation type="journal article" date="2019" name="Int. J. Syst. Evol. Microbiol.">
        <title>The Global Catalogue of Microorganisms (GCM) 10K type strain sequencing project: providing services to taxonomists for standard genome sequencing and annotation.</title>
        <authorList>
            <consortium name="The Broad Institute Genomics Platform"/>
            <consortium name="The Broad Institute Genome Sequencing Center for Infectious Disease"/>
            <person name="Wu L."/>
            <person name="Ma J."/>
        </authorList>
    </citation>
    <scope>NUCLEOTIDE SEQUENCE [LARGE SCALE GENOMIC DNA]</scope>
    <source>
        <strain evidence="3">KACC 12633</strain>
    </source>
</reference>
<evidence type="ECO:0000259" key="1">
    <source>
        <dbReference type="Pfam" id="PF09346"/>
    </source>
</evidence>
<name>A0ABW0Q3F2_9HYPH</name>
<proteinExistence type="predicted"/>
<dbReference type="Proteomes" id="UP001596150">
    <property type="component" value="Unassembled WGS sequence"/>
</dbReference>
<gene>
    <name evidence="2" type="ORF">ACFPP9_25840</name>
</gene>
<dbReference type="InterPro" id="IPR037883">
    <property type="entry name" value="Knr4/Smi1-like_sf"/>
</dbReference>
<evidence type="ECO:0000313" key="3">
    <source>
        <dbReference type="Proteomes" id="UP001596150"/>
    </source>
</evidence>
<organism evidence="2 3">
    <name type="scientific">Kaistia terrae</name>
    <dbReference type="NCBI Taxonomy" id="537017"/>
    <lineage>
        <taxon>Bacteria</taxon>
        <taxon>Pseudomonadati</taxon>
        <taxon>Pseudomonadota</taxon>
        <taxon>Alphaproteobacteria</taxon>
        <taxon>Hyphomicrobiales</taxon>
        <taxon>Kaistiaceae</taxon>
        <taxon>Kaistia</taxon>
    </lineage>
</organism>
<dbReference type="InterPro" id="IPR051873">
    <property type="entry name" value="KNR4/SMI1_regulator"/>
</dbReference>
<accession>A0ABW0Q3F2</accession>
<dbReference type="InterPro" id="IPR018958">
    <property type="entry name" value="Knr4/Smi1-like_dom"/>
</dbReference>
<evidence type="ECO:0000313" key="2">
    <source>
        <dbReference type="EMBL" id="MFC5519213.1"/>
    </source>
</evidence>